<reference evidence="1 2" key="1">
    <citation type="submission" date="2017-09" db="EMBL/GenBank/DDBJ databases">
        <title>High-quality draft genome sequence of Butyrivibrio fibrisolvens INBov1, isolated from cow rumen.</title>
        <authorList>
            <person name="Rodriguez Hernaez J."/>
            <person name="Rivarola M."/>
            <person name="Paniego N."/>
            <person name="Cravero S."/>
            <person name="Ceron Cucchi M."/>
            <person name="Martinez M.C."/>
        </authorList>
    </citation>
    <scope>NUCLEOTIDE SEQUENCE [LARGE SCALE GENOMIC DNA]</scope>
    <source>
        <strain evidence="1 2">INBov1</strain>
    </source>
</reference>
<comment type="caution">
    <text evidence="1">The sequence shown here is derived from an EMBL/GenBank/DDBJ whole genome shotgun (WGS) entry which is preliminary data.</text>
</comment>
<protein>
    <submittedName>
        <fullName evidence="1">Uncharacterized protein</fullName>
    </submittedName>
</protein>
<gene>
    <name evidence="1" type="ORF">CPT75_18390</name>
</gene>
<dbReference type="EMBL" id="NXNG01000001">
    <property type="protein sequence ID" value="PWT28944.1"/>
    <property type="molecule type" value="Genomic_DNA"/>
</dbReference>
<evidence type="ECO:0000313" key="1">
    <source>
        <dbReference type="EMBL" id="PWT28944.1"/>
    </source>
</evidence>
<name>A0A317G4F7_BUTFI</name>
<keyword evidence="2" id="KW-1185">Reference proteome</keyword>
<organism evidence="1 2">
    <name type="scientific">Butyrivibrio fibrisolvens</name>
    <dbReference type="NCBI Taxonomy" id="831"/>
    <lineage>
        <taxon>Bacteria</taxon>
        <taxon>Bacillati</taxon>
        <taxon>Bacillota</taxon>
        <taxon>Clostridia</taxon>
        <taxon>Lachnospirales</taxon>
        <taxon>Lachnospiraceae</taxon>
        <taxon>Butyrivibrio</taxon>
    </lineage>
</organism>
<dbReference type="AlphaFoldDB" id="A0A317G4F7"/>
<dbReference type="Proteomes" id="UP000245488">
    <property type="component" value="Chromosome"/>
</dbReference>
<sequence>MLAHSYLIKYERVSTLELAWRINLLNSLILHFFIRKIMIELSCKHEVTAADDGGCHKAYDPVSDLTGDVSYLFSMKKFIGHERR</sequence>
<proteinExistence type="predicted"/>
<evidence type="ECO:0000313" key="2">
    <source>
        <dbReference type="Proteomes" id="UP000245488"/>
    </source>
</evidence>
<accession>A0A317G4F7</accession>